<dbReference type="PIRSF" id="PIRSF006305">
    <property type="entry name" value="Maf"/>
    <property type="match status" value="1"/>
</dbReference>
<evidence type="ECO:0000256" key="3">
    <source>
        <dbReference type="ARBA" id="ARBA00023080"/>
    </source>
</evidence>
<dbReference type="GO" id="GO:0036218">
    <property type="term" value="F:dTTP diphosphatase activity"/>
    <property type="evidence" value="ECO:0007669"/>
    <property type="project" value="RHEA"/>
</dbReference>
<dbReference type="Gene3D" id="3.90.950.10">
    <property type="match status" value="1"/>
</dbReference>
<feature type="active site" description="Proton acceptor" evidence="4">
    <location>
        <position position="76"/>
    </location>
</feature>
<evidence type="ECO:0000313" key="6">
    <source>
        <dbReference type="Proteomes" id="UP000254893"/>
    </source>
</evidence>
<comment type="catalytic activity">
    <reaction evidence="4">
        <text>dTTP + H2O = dTMP + diphosphate + H(+)</text>
        <dbReference type="Rhea" id="RHEA:28534"/>
        <dbReference type="ChEBI" id="CHEBI:15377"/>
        <dbReference type="ChEBI" id="CHEBI:15378"/>
        <dbReference type="ChEBI" id="CHEBI:33019"/>
        <dbReference type="ChEBI" id="CHEBI:37568"/>
        <dbReference type="ChEBI" id="CHEBI:63528"/>
        <dbReference type="EC" id="3.6.1.9"/>
    </reaction>
</comment>
<keyword evidence="4" id="KW-0963">Cytoplasm</keyword>
<dbReference type="EMBL" id="UGYW01000002">
    <property type="protein sequence ID" value="SUJ06275.1"/>
    <property type="molecule type" value="Genomic_DNA"/>
</dbReference>
<gene>
    <name evidence="5" type="primary">maf</name>
    <name evidence="5" type="ORF">NCTC11388_01656</name>
</gene>
<protein>
    <recommendedName>
        <fullName evidence="4">dTTP/UTP pyrophosphatase</fullName>
        <shortName evidence="4">dTTPase/UTPase</shortName>
        <ecNumber evidence="4">3.6.1.9</ecNumber>
    </recommendedName>
    <alternativeName>
        <fullName evidence="4">Nucleoside triphosphate pyrophosphatase</fullName>
    </alternativeName>
    <alternativeName>
        <fullName evidence="4">Nucleotide pyrophosphatase</fullName>
        <shortName evidence="4">Nucleotide PPase</shortName>
    </alternativeName>
</protein>
<feature type="site" description="Important for substrate specificity" evidence="4">
    <location>
        <position position="159"/>
    </location>
</feature>
<evidence type="ECO:0000256" key="4">
    <source>
        <dbReference type="HAMAP-Rule" id="MF_00528"/>
    </source>
</evidence>
<organism evidence="5 6">
    <name type="scientific">Sphingobacterium spiritivorum</name>
    <name type="common">Flavobacterium spiritivorum</name>
    <dbReference type="NCBI Taxonomy" id="258"/>
    <lineage>
        <taxon>Bacteria</taxon>
        <taxon>Pseudomonadati</taxon>
        <taxon>Bacteroidota</taxon>
        <taxon>Sphingobacteriia</taxon>
        <taxon>Sphingobacteriales</taxon>
        <taxon>Sphingobacteriaceae</taxon>
        <taxon>Sphingobacterium</taxon>
    </lineage>
</organism>
<comment type="catalytic activity">
    <reaction evidence="4">
        <text>UTP + H2O = UMP + diphosphate + H(+)</text>
        <dbReference type="Rhea" id="RHEA:29395"/>
        <dbReference type="ChEBI" id="CHEBI:15377"/>
        <dbReference type="ChEBI" id="CHEBI:15378"/>
        <dbReference type="ChEBI" id="CHEBI:33019"/>
        <dbReference type="ChEBI" id="CHEBI:46398"/>
        <dbReference type="ChEBI" id="CHEBI:57865"/>
        <dbReference type="EC" id="3.6.1.9"/>
    </reaction>
</comment>
<comment type="similarity">
    <text evidence="4">Belongs to the Maf family. YhdE subfamily.</text>
</comment>
<keyword evidence="2 4" id="KW-0378">Hydrolase</keyword>
<dbReference type="GO" id="GO:0005737">
    <property type="term" value="C:cytoplasm"/>
    <property type="evidence" value="ECO:0007669"/>
    <property type="project" value="UniProtKB-SubCell"/>
</dbReference>
<dbReference type="InterPro" id="IPR003697">
    <property type="entry name" value="Maf-like"/>
</dbReference>
<dbReference type="EC" id="3.6.1.9" evidence="4"/>
<comment type="cofactor">
    <cofactor evidence="1 4">
        <name>a divalent metal cation</name>
        <dbReference type="ChEBI" id="CHEBI:60240"/>
    </cofactor>
</comment>
<comment type="caution">
    <text evidence="4">Lacks conserved residue(s) required for the propagation of feature annotation.</text>
</comment>
<keyword evidence="3 4" id="KW-0546">Nucleotide metabolism</keyword>
<dbReference type="CDD" id="cd00555">
    <property type="entry name" value="Maf"/>
    <property type="match status" value="1"/>
</dbReference>
<comment type="subcellular location">
    <subcellularLocation>
        <location evidence="4">Cytoplasm</location>
    </subcellularLocation>
</comment>
<accession>A0A380BUF0</accession>
<dbReference type="InterPro" id="IPR029001">
    <property type="entry name" value="ITPase-like_fam"/>
</dbReference>
<name>A0A380BUF0_SPHSI</name>
<comment type="function">
    <text evidence="4">Nucleoside triphosphate pyrophosphatase that hydrolyzes dTTP and UTP. May have a dual role in cell division arrest and in preventing the incorporation of modified nucleotides into cellular nucleic acids.</text>
</comment>
<reference evidence="5 6" key="1">
    <citation type="submission" date="2018-06" db="EMBL/GenBank/DDBJ databases">
        <authorList>
            <consortium name="Pathogen Informatics"/>
            <person name="Doyle S."/>
        </authorList>
    </citation>
    <scope>NUCLEOTIDE SEQUENCE [LARGE SCALE GENOMIC DNA]</scope>
    <source>
        <strain evidence="5 6">NCTC11388</strain>
    </source>
</reference>
<sequence>MLDNLKNIPVILGSQSPRRKELLAGMGVDFDVVVKETDESFDPDLLPEQIVASIAEKKAAAFKNAEYEHHLLITADTIVVAHHTILGKPQDRDDAFRMLSMLSDYTHQVMTAVSVLWKGELRTFVERTDVIFPELSTEEINYYLEHYKPYDKAGAYGIQEWMGIVAIDQIKGSYTNVVGLPTARLYQVLKNIK</sequence>
<dbReference type="Pfam" id="PF02545">
    <property type="entry name" value="Maf"/>
    <property type="match status" value="1"/>
</dbReference>
<feature type="site" description="Important for substrate specificity" evidence="4">
    <location>
        <position position="77"/>
    </location>
</feature>
<dbReference type="AlphaFoldDB" id="A0A380BUF0"/>
<dbReference type="GO" id="GO:0009117">
    <property type="term" value="P:nucleotide metabolic process"/>
    <property type="evidence" value="ECO:0007669"/>
    <property type="project" value="UniProtKB-KW"/>
</dbReference>
<dbReference type="PANTHER" id="PTHR43213">
    <property type="entry name" value="BIFUNCTIONAL DTTP/UTP PYROPHOSPHATASE/METHYLTRANSFERASE PROTEIN-RELATED"/>
    <property type="match status" value="1"/>
</dbReference>
<feature type="site" description="Important for substrate specificity" evidence="4">
    <location>
        <position position="18"/>
    </location>
</feature>
<dbReference type="Proteomes" id="UP000254893">
    <property type="component" value="Unassembled WGS sequence"/>
</dbReference>
<evidence type="ECO:0000256" key="2">
    <source>
        <dbReference type="ARBA" id="ARBA00022801"/>
    </source>
</evidence>
<dbReference type="SUPFAM" id="SSF52972">
    <property type="entry name" value="ITPase-like"/>
    <property type="match status" value="1"/>
</dbReference>
<evidence type="ECO:0000256" key="1">
    <source>
        <dbReference type="ARBA" id="ARBA00001968"/>
    </source>
</evidence>
<dbReference type="NCBIfam" id="TIGR00172">
    <property type="entry name" value="maf"/>
    <property type="match status" value="1"/>
</dbReference>
<proteinExistence type="inferred from homology"/>
<evidence type="ECO:0000313" key="5">
    <source>
        <dbReference type="EMBL" id="SUJ06275.1"/>
    </source>
</evidence>
<dbReference type="PANTHER" id="PTHR43213:SF5">
    <property type="entry name" value="BIFUNCTIONAL DTTP_UTP PYROPHOSPHATASE_METHYLTRANSFERASE PROTEIN-RELATED"/>
    <property type="match status" value="1"/>
</dbReference>
<dbReference type="RefSeq" id="WP_115169774.1">
    <property type="nucleotide sequence ID" value="NZ_UGYW01000002.1"/>
</dbReference>
<dbReference type="GO" id="GO:0036221">
    <property type="term" value="F:UTP diphosphatase activity"/>
    <property type="evidence" value="ECO:0007669"/>
    <property type="project" value="RHEA"/>
</dbReference>
<dbReference type="HAMAP" id="MF_00528">
    <property type="entry name" value="Maf"/>
    <property type="match status" value="1"/>
</dbReference>